<protein>
    <submittedName>
        <fullName evidence="2">Uncharacterized protein</fullName>
    </submittedName>
</protein>
<comment type="caution">
    <text evidence="2">The sequence shown here is derived from an EMBL/GenBank/DDBJ whole genome shotgun (WGS) entry which is preliminary data.</text>
</comment>
<name>A0A699HY98_TANCI</name>
<proteinExistence type="predicted"/>
<feature type="compositionally biased region" description="Polar residues" evidence="1">
    <location>
        <begin position="32"/>
        <end position="41"/>
    </location>
</feature>
<evidence type="ECO:0000313" key="2">
    <source>
        <dbReference type="EMBL" id="GEY83964.1"/>
    </source>
</evidence>
<evidence type="ECO:0000256" key="1">
    <source>
        <dbReference type="SAM" id="MobiDB-lite"/>
    </source>
</evidence>
<dbReference type="AlphaFoldDB" id="A0A699HY98"/>
<feature type="compositionally biased region" description="Acidic residues" evidence="1">
    <location>
        <begin position="90"/>
        <end position="103"/>
    </location>
</feature>
<gene>
    <name evidence="2" type="ORF">Tci_455938</name>
</gene>
<sequence length="231" mass="25491">MLARQAYSPTAPNTESGPFEDPSETEEPQPLSPMSASSSPDYTPAIPHIDDETESIKSFETRPTLSAGYSAKLTEAMTLSPSSFRKSTESEDEDTDSKDEETAPEGQQQHVILVEDKAEDEPFGLGYRAARRRAFEQTRYIVPSTYEVGQGSGSTPNQQLETTGETPIQTNTRLPIHTTWEDLEDSTIYRNIECDIPLVRLLVRASPCAITIVLTSNHTLSPSFTLVSWCA</sequence>
<feature type="compositionally biased region" description="Basic and acidic residues" evidence="1">
    <location>
        <begin position="48"/>
        <end position="60"/>
    </location>
</feature>
<dbReference type="EMBL" id="BKCJ010214674">
    <property type="protein sequence ID" value="GEY83964.1"/>
    <property type="molecule type" value="Genomic_DNA"/>
</dbReference>
<accession>A0A699HY98</accession>
<reference evidence="2" key="1">
    <citation type="journal article" date="2019" name="Sci. Rep.">
        <title>Draft genome of Tanacetum cinerariifolium, the natural source of mosquito coil.</title>
        <authorList>
            <person name="Yamashiro T."/>
            <person name="Shiraishi A."/>
            <person name="Satake H."/>
            <person name="Nakayama K."/>
        </authorList>
    </citation>
    <scope>NUCLEOTIDE SEQUENCE</scope>
</reference>
<feature type="region of interest" description="Disordered" evidence="1">
    <location>
        <begin position="1"/>
        <end position="112"/>
    </location>
</feature>
<organism evidence="2">
    <name type="scientific">Tanacetum cinerariifolium</name>
    <name type="common">Dalmatian daisy</name>
    <name type="synonym">Chrysanthemum cinerariifolium</name>
    <dbReference type="NCBI Taxonomy" id="118510"/>
    <lineage>
        <taxon>Eukaryota</taxon>
        <taxon>Viridiplantae</taxon>
        <taxon>Streptophyta</taxon>
        <taxon>Embryophyta</taxon>
        <taxon>Tracheophyta</taxon>
        <taxon>Spermatophyta</taxon>
        <taxon>Magnoliopsida</taxon>
        <taxon>eudicotyledons</taxon>
        <taxon>Gunneridae</taxon>
        <taxon>Pentapetalae</taxon>
        <taxon>asterids</taxon>
        <taxon>campanulids</taxon>
        <taxon>Asterales</taxon>
        <taxon>Asteraceae</taxon>
        <taxon>Asteroideae</taxon>
        <taxon>Anthemideae</taxon>
        <taxon>Anthemidinae</taxon>
        <taxon>Tanacetum</taxon>
    </lineage>
</organism>
<feature type="compositionally biased region" description="Polar residues" evidence="1">
    <location>
        <begin position="7"/>
        <end position="16"/>
    </location>
</feature>